<keyword evidence="2" id="KW-1185">Reference proteome</keyword>
<protein>
    <submittedName>
        <fullName evidence="1">Uncharacterized protein</fullName>
    </submittedName>
</protein>
<comment type="caution">
    <text evidence="1">The sequence shown here is derived from an EMBL/GenBank/DDBJ whole genome shotgun (WGS) entry which is preliminary data.</text>
</comment>
<accession>A0ACB7TAN8</accession>
<evidence type="ECO:0000313" key="1">
    <source>
        <dbReference type="EMBL" id="KAH6943069.1"/>
    </source>
</evidence>
<sequence>MEEAAVPTFSASVPPPGARAWNGIFLSFQDLHSLVATRLNRDVAQVDMESYLNGDVEGDFRATATQMRSVWTEARNASRRVQAAWGLDPENVRLTCGDVTLTSNRRREVVRALRPVLSARGDRSLHGGPNQGKCNFITERSPWWGCVYQRVVQTINALKRYLVQTSLSNENMVTGWLRYNCHPLTKLRDNTVGAETLTLSHFLNGQRISWDYQSNKNWIPLHWKHARVLEAFR</sequence>
<evidence type="ECO:0000313" key="2">
    <source>
        <dbReference type="Proteomes" id="UP000821845"/>
    </source>
</evidence>
<dbReference type="Proteomes" id="UP000821845">
    <property type="component" value="Chromosome 10"/>
</dbReference>
<name>A0ACB7TAN8_HYAAI</name>
<dbReference type="EMBL" id="CM023490">
    <property type="protein sequence ID" value="KAH6943069.1"/>
    <property type="molecule type" value="Genomic_DNA"/>
</dbReference>
<proteinExistence type="predicted"/>
<reference evidence="1" key="1">
    <citation type="submission" date="2020-05" db="EMBL/GenBank/DDBJ databases">
        <title>Large-scale comparative analyses of tick genomes elucidate their genetic diversity and vector capacities.</title>
        <authorList>
            <person name="Jia N."/>
            <person name="Wang J."/>
            <person name="Shi W."/>
            <person name="Du L."/>
            <person name="Sun Y."/>
            <person name="Zhan W."/>
            <person name="Jiang J."/>
            <person name="Wang Q."/>
            <person name="Zhang B."/>
            <person name="Ji P."/>
            <person name="Sakyi L.B."/>
            <person name="Cui X."/>
            <person name="Yuan T."/>
            <person name="Jiang B."/>
            <person name="Yang W."/>
            <person name="Lam T.T.-Y."/>
            <person name="Chang Q."/>
            <person name="Ding S."/>
            <person name="Wang X."/>
            <person name="Zhu J."/>
            <person name="Ruan X."/>
            <person name="Zhao L."/>
            <person name="Wei J."/>
            <person name="Que T."/>
            <person name="Du C."/>
            <person name="Cheng J."/>
            <person name="Dai P."/>
            <person name="Han X."/>
            <person name="Huang E."/>
            <person name="Gao Y."/>
            <person name="Liu J."/>
            <person name="Shao H."/>
            <person name="Ye R."/>
            <person name="Li L."/>
            <person name="Wei W."/>
            <person name="Wang X."/>
            <person name="Wang C."/>
            <person name="Yang T."/>
            <person name="Huo Q."/>
            <person name="Li W."/>
            <person name="Guo W."/>
            <person name="Chen H."/>
            <person name="Zhou L."/>
            <person name="Ni X."/>
            <person name="Tian J."/>
            <person name="Zhou Y."/>
            <person name="Sheng Y."/>
            <person name="Liu T."/>
            <person name="Pan Y."/>
            <person name="Xia L."/>
            <person name="Li J."/>
            <person name="Zhao F."/>
            <person name="Cao W."/>
        </authorList>
    </citation>
    <scope>NUCLEOTIDE SEQUENCE</scope>
    <source>
        <strain evidence="1">Hyas-2018</strain>
    </source>
</reference>
<organism evidence="1 2">
    <name type="scientific">Hyalomma asiaticum</name>
    <name type="common">Tick</name>
    <dbReference type="NCBI Taxonomy" id="266040"/>
    <lineage>
        <taxon>Eukaryota</taxon>
        <taxon>Metazoa</taxon>
        <taxon>Ecdysozoa</taxon>
        <taxon>Arthropoda</taxon>
        <taxon>Chelicerata</taxon>
        <taxon>Arachnida</taxon>
        <taxon>Acari</taxon>
        <taxon>Parasitiformes</taxon>
        <taxon>Ixodida</taxon>
        <taxon>Ixodoidea</taxon>
        <taxon>Ixodidae</taxon>
        <taxon>Hyalomminae</taxon>
        <taxon>Hyalomma</taxon>
    </lineage>
</organism>
<gene>
    <name evidence="1" type="ORF">HPB50_015088</name>
</gene>